<dbReference type="EMBL" id="JAVRRJ010000003">
    <property type="protein sequence ID" value="KAK5086988.1"/>
    <property type="molecule type" value="Genomic_DNA"/>
</dbReference>
<dbReference type="AlphaFoldDB" id="A0AAN7T1V8"/>
<accession>A0AAN7T1V8</accession>
<sequence>MEAFSIRQYQQRQLLQGSIGPEYCPCGCGRRYNFWTREVDPPTEGLDPESLGDEVDNDPGWGEGDWTGDSGQVWEGKELCDGLIGDRYTSEVYQEGEWYEERQEDWGLSAHGEEVEEGDDRGYDYYEDGIFENDLAELEDDEEERDDSEGEEQSELDDDDDDEAEHMQQTS</sequence>
<feature type="compositionally biased region" description="Acidic residues" evidence="1">
    <location>
        <begin position="114"/>
        <end position="164"/>
    </location>
</feature>
<protein>
    <submittedName>
        <fullName evidence="2">Uncharacterized protein</fullName>
    </submittedName>
</protein>
<dbReference type="Proteomes" id="UP001309876">
    <property type="component" value="Unassembled WGS sequence"/>
</dbReference>
<name>A0AAN7T1V8_9EURO</name>
<organism evidence="2 3">
    <name type="scientific">Lithohypha guttulata</name>
    <dbReference type="NCBI Taxonomy" id="1690604"/>
    <lineage>
        <taxon>Eukaryota</taxon>
        <taxon>Fungi</taxon>
        <taxon>Dikarya</taxon>
        <taxon>Ascomycota</taxon>
        <taxon>Pezizomycotina</taxon>
        <taxon>Eurotiomycetes</taxon>
        <taxon>Chaetothyriomycetidae</taxon>
        <taxon>Chaetothyriales</taxon>
        <taxon>Trichomeriaceae</taxon>
        <taxon>Lithohypha</taxon>
    </lineage>
</organism>
<feature type="region of interest" description="Disordered" evidence="1">
    <location>
        <begin position="41"/>
        <end position="71"/>
    </location>
</feature>
<evidence type="ECO:0000313" key="2">
    <source>
        <dbReference type="EMBL" id="KAK5086988.1"/>
    </source>
</evidence>
<feature type="region of interest" description="Disordered" evidence="1">
    <location>
        <begin position="100"/>
        <end position="171"/>
    </location>
</feature>
<evidence type="ECO:0000313" key="3">
    <source>
        <dbReference type="Proteomes" id="UP001309876"/>
    </source>
</evidence>
<reference evidence="2 3" key="1">
    <citation type="submission" date="2023-08" db="EMBL/GenBank/DDBJ databases">
        <title>Black Yeasts Isolated from many extreme environments.</title>
        <authorList>
            <person name="Coleine C."/>
            <person name="Stajich J.E."/>
            <person name="Selbmann L."/>
        </authorList>
    </citation>
    <scope>NUCLEOTIDE SEQUENCE [LARGE SCALE GENOMIC DNA]</scope>
    <source>
        <strain evidence="2 3">CCFEE 5910</strain>
    </source>
</reference>
<proteinExistence type="predicted"/>
<evidence type="ECO:0000256" key="1">
    <source>
        <dbReference type="SAM" id="MobiDB-lite"/>
    </source>
</evidence>
<feature type="compositionally biased region" description="Acidic residues" evidence="1">
    <location>
        <begin position="46"/>
        <end position="57"/>
    </location>
</feature>
<gene>
    <name evidence="2" type="ORF">LTR05_004159</name>
</gene>
<keyword evidence="3" id="KW-1185">Reference proteome</keyword>
<comment type="caution">
    <text evidence="2">The sequence shown here is derived from an EMBL/GenBank/DDBJ whole genome shotgun (WGS) entry which is preliminary data.</text>
</comment>